<name>A0ABQ3VHN5_9CHLR</name>
<evidence type="ECO:0000313" key="2">
    <source>
        <dbReference type="EMBL" id="GHO85694.1"/>
    </source>
</evidence>
<gene>
    <name evidence="2" type="ORF">KSZ_37000</name>
</gene>
<feature type="domain" description="Aminoglycoside phosphotransferase" evidence="1">
    <location>
        <begin position="15"/>
        <end position="67"/>
    </location>
</feature>
<protein>
    <recommendedName>
        <fullName evidence="1">Aminoglycoside phosphotransferase domain-containing protein</fullName>
    </recommendedName>
</protein>
<proteinExistence type="predicted"/>
<sequence>MKQKLVQLQAIWHHYQNTNLFFEDGQISAVIDWDQSYVAPRAWEVVRTLHYVCKLDGPLCRIFLTAYRDVLPLPPEELDLAAAVYGWMRGHDLWHYEAIYLEGNQRVRAFLQPGPYIPFAQKWATLRAYL</sequence>
<dbReference type="InterPro" id="IPR011009">
    <property type="entry name" value="Kinase-like_dom_sf"/>
</dbReference>
<dbReference type="SUPFAM" id="SSF56112">
    <property type="entry name" value="Protein kinase-like (PK-like)"/>
    <property type="match status" value="1"/>
</dbReference>
<dbReference type="Proteomes" id="UP000635565">
    <property type="component" value="Unassembled WGS sequence"/>
</dbReference>
<accession>A0ABQ3VHN5</accession>
<evidence type="ECO:0000313" key="3">
    <source>
        <dbReference type="Proteomes" id="UP000635565"/>
    </source>
</evidence>
<dbReference type="Pfam" id="PF01636">
    <property type="entry name" value="APH"/>
    <property type="match status" value="1"/>
</dbReference>
<organism evidence="2 3">
    <name type="scientific">Dictyobacter formicarum</name>
    <dbReference type="NCBI Taxonomy" id="2778368"/>
    <lineage>
        <taxon>Bacteria</taxon>
        <taxon>Bacillati</taxon>
        <taxon>Chloroflexota</taxon>
        <taxon>Ktedonobacteria</taxon>
        <taxon>Ktedonobacterales</taxon>
        <taxon>Dictyobacteraceae</taxon>
        <taxon>Dictyobacter</taxon>
    </lineage>
</organism>
<keyword evidence="3" id="KW-1185">Reference proteome</keyword>
<dbReference type="InterPro" id="IPR002575">
    <property type="entry name" value="Aminoglycoside_PTrfase"/>
</dbReference>
<dbReference type="EMBL" id="BNJJ01000010">
    <property type="protein sequence ID" value="GHO85694.1"/>
    <property type="molecule type" value="Genomic_DNA"/>
</dbReference>
<dbReference type="Gene3D" id="3.90.1200.10">
    <property type="match status" value="1"/>
</dbReference>
<comment type="caution">
    <text evidence="2">The sequence shown here is derived from an EMBL/GenBank/DDBJ whole genome shotgun (WGS) entry which is preliminary data.</text>
</comment>
<evidence type="ECO:0000259" key="1">
    <source>
        <dbReference type="Pfam" id="PF01636"/>
    </source>
</evidence>
<reference evidence="2 3" key="1">
    <citation type="journal article" date="2021" name="Int. J. Syst. Evol. Microbiol.">
        <title>Reticulibacter mediterranei gen. nov., sp. nov., within the new family Reticulibacteraceae fam. nov., and Ktedonospora formicarum gen. nov., sp. nov., Ktedonobacter robiniae sp. nov., Dictyobacter formicarum sp. nov. and Dictyobacter arantiisoli sp. nov., belonging to the class Ktedonobacteria.</title>
        <authorList>
            <person name="Yabe S."/>
            <person name="Zheng Y."/>
            <person name="Wang C.M."/>
            <person name="Sakai Y."/>
            <person name="Abe K."/>
            <person name="Yokota A."/>
            <person name="Donadio S."/>
            <person name="Cavaletti L."/>
            <person name="Monciardini P."/>
        </authorList>
    </citation>
    <scope>NUCLEOTIDE SEQUENCE [LARGE SCALE GENOMIC DNA]</scope>
    <source>
        <strain evidence="2 3">SOSP1-9</strain>
    </source>
</reference>